<name>A0A160DSQ3_9GAMM</name>
<evidence type="ECO:0000256" key="2">
    <source>
        <dbReference type="ARBA" id="ARBA00023125"/>
    </source>
</evidence>
<keyword evidence="3" id="KW-0804">Transcription</keyword>
<dbReference type="Pfam" id="PF20240">
    <property type="entry name" value="DUF6597"/>
    <property type="match status" value="1"/>
</dbReference>
<keyword evidence="1" id="KW-0805">Transcription regulation</keyword>
<gene>
    <name evidence="5" type="ORF">I596_1309</name>
</gene>
<evidence type="ECO:0000256" key="3">
    <source>
        <dbReference type="ARBA" id="ARBA00023163"/>
    </source>
</evidence>
<dbReference type="GO" id="GO:0043565">
    <property type="term" value="F:sequence-specific DNA binding"/>
    <property type="evidence" value="ECO:0007669"/>
    <property type="project" value="InterPro"/>
</dbReference>
<dbReference type="Proteomes" id="UP000076830">
    <property type="component" value="Chromosome"/>
</dbReference>
<dbReference type="InterPro" id="IPR046532">
    <property type="entry name" value="DUF6597"/>
</dbReference>
<sequence>MFLERRPCPALQPFVRTLWLTRSEATGPRREHLLPTGETHLAFRLAGTPLCISDGGGRDRPLGTAVVGGIRSSFYVRDLAGPTHTVGVQLHPGGAGVLLGAPAGALAEQHVPLDALWGAAAGEAYERLLAIADAEAALDALEALLLARLRRPRGMHPAVAETLARIEAPGTPPAVGALVAASGCSHRRLLTLFRDAVGLSPKRFARVVRFGRALERIGGPDGRTMAELALALGYSDQPHFQRDFRAFAGLTPETYARLAPASPRHVRVALDTSTST</sequence>
<evidence type="ECO:0000313" key="6">
    <source>
        <dbReference type="Proteomes" id="UP000076830"/>
    </source>
</evidence>
<dbReference type="InterPro" id="IPR050204">
    <property type="entry name" value="AraC_XylS_family_regulators"/>
</dbReference>
<dbReference type="InterPro" id="IPR009057">
    <property type="entry name" value="Homeodomain-like_sf"/>
</dbReference>
<protein>
    <submittedName>
        <fullName evidence="5">Transcriptional regulator, AraC family</fullName>
    </submittedName>
</protein>
<dbReference type="PANTHER" id="PTHR46796">
    <property type="entry name" value="HTH-TYPE TRANSCRIPTIONAL ACTIVATOR RHAS-RELATED"/>
    <property type="match status" value="1"/>
</dbReference>
<keyword evidence="2" id="KW-0238">DNA-binding</keyword>
<keyword evidence="6" id="KW-1185">Reference proteome</keyword>
<dbReference type="SMART" id="SM00342">
    <property type="entry name" value="HTH_ARAC"/>
    <property type="match status" value="1"/>
</dbReference>
<dbReference type="Pfam" id="PF12833">
    <property type="entry name" value="HTH_18"/>
    <property type="match status" value="1"/>
</dbReference>
<dbReference type="InterPro" id="IPR018060">
    <property type="entry name" value="HTH_AraC"/>
</dbReference>
<proteinExistence type="predicted"/>
<dbReference type="Gene3D" id="1.10.10.60">
    <property type="entry name" value="Homeodomain-like"/>
    <property type="match status" value="1"/>
</dbReference>
<dbReference type="STRING" id="1300342.I596_1309"/>
<dbReference type="EMBL" id="CP015249">
    <property type="protein sequence ID" value="ANB17339.1"/>
    <property type="molecule type" value="Genomic_DNA"/>
</dbReference>
<reference evidence="5 6" key="1">
    <citation type="submission" date="2016-04" db="EMBL/GenBank/DDBJ databases">
        <title>Complete genome sequence of Dokdonella koreensis DS-123T.</title>
        <authorList>
            <person name="Kim J.F."/>
            <person name="Lee H."/>
            <person name="Kwak M.-J."/>
        </authorList>
    </citation>
    <scope>NUCLEOTIDE SEQUENCE [LARGE SCALE GENOMIC DNA]</scope>
    <source>
        <strain evidence="5 6">DS-123</strain>
    </source>
</reference>
<dbReference type="RefSeq" id="WP_223303927.1">
    <property type="nucleotide sequence ID" value="NZ_CP015249.1"/>
</dbReference>
<dbReference type="SUPFAM" id="SSF46689">
    <property type="entry name" value="Homeodomain-like"/>
    <property type="match status" value="1"/>
</dbReference>
<accession>A0A160DSQ3</accession>
<dbReference type="PANTHER" id="PTHR46796:SF15">
    <property type="entry name" value="BLL1074 PROTEIN"/>
    <property type="match status" value="1"/>
</dbReference>
<evidence type="ECO:0000256" key="1">
    <source>
        <dbReference type="ARBA" id="ARBA00023015"/>
    </source>
</evidence>
<evidence type="ECO:0000313" key="5">
    <source>
        <dbReference type="EMBL" id="ANB17339.1"/>
    </source>
</evidence>
<dbReference type="KEGG" id="dko:I596_1309"/>
<dbReference type="GO" id="GO:0003700">
    <property type="term" value="F:DNA-binding transcription factor activity"/>
    <property type="evidence" value="ECO:0007669"/>
    <property type="project" value="InterPro"/>
</dbReference>
<dbReference type="AlphaFoldDB" id="A0A160DSQ3"/>
<organism evidence="5 6">
    <name type="scientific">Dokdonella koreensis DS-123</name>
    <dbReference type="NCBI Taxonomy" id="1300342"/>
    <lineage>
        <taxon>Bacteria</taxon>
        <taxon>Pseudomonadati</taxon>
        <taxon>Pseudomonadota</taxon>
        <taxon>Gammaproteobacteria</taxon>
        <taxon>Lysobacterales</taxon>
        <taxon>Rhodanobacteraceae</taxon>
        <taxon>Dokdonella</taxon>
    </lineage>
</organism>
<feature type="domain" description="HTH araC/xylS-type" evidence="4">
    <location>
        <begin position="175"/>
        <end position="258"/>
    </location>
</feature>
<dbReference type="PROSITE" id="PS01124">
    <property type="entry name" value="HTH_ARAC_FAMILY_2"/>
    <property type="match status" value="1"/>
</dbReference>
<evidence type="ECO:0000259" key="4">
    <source>
        <dbReference type="PROSITE" id="PS01124"/>
    </source>
</evidence>